<dbReference type="SUPFAM" id="SSF53335">
    <property type="entry name" value="S-adenosyl-L-methionine-dependent methyltransferases"/>
    <property type="match status" value="1"/>
</dbReference>
<sequence length="292" mass="30837">MTASSSFILILLSTALVNSYQILLLKGKSALHGHRDGINDSRRTFIASSIAAISATSVIKPTSAISAEEASKSYDVYAKTYDNLDGGSAASALGIDEARTKLLQLAKGDALEIGVGTGLNLSSYKLSKGGTDGITSLTLVDISEGMLSQARLRVQQLGLEGHIPVKIIQADATSQLGELFGRNKFDTVVDTFSLCVMGNEGAKKCLNEMTGVVKEGRDGGQILLIENTRSSNPLLGAYQDVTASSAADLGGKGCLYNQNVGNMIENIQGLKLLREETYAAGLFRSFVCEKTT</sequence>
<comment type="caution">
    <text evidence="3">The sequence shown here is derived from an EMBL/GenBank/DDBJ whole genome shotgun (WGS) entry which is preliminary data.</text>
</comment>
<gene>
    <name evidence="3" type="ORF">ACHAWO_011886</name>
</gene>
<feature type="domain" description="Methyltransferase" evidence="2">
    <location>
        <begin position="111"/>
        <end position="216"/>
    </location>
</feature>
<evidence type="ECO:0000256" key="1">
    <source>
        <dbReference type="SAM" id="SignalP"/>
    </source>
</evidence>
<proteinExistence type="predicted"/>
<dbReference type="CDD" id="cd02440">
    <property type="entry name" value="AdoMet_MTases"/>
    <property type="match status" value="1"/>
</dbReference>
<dbReference type="AlphaFoldDB" id="A0ABD3P8R1"/>
<dbReference type="Gene3D" id="3.40.50.150">
    <property type="entry name" value="Vaccinia Virus protein VP39"/>
    <property type="match status" value="1"/>
</dbReference>
<dbReference type="InterPro" id="IPR041698">
    <property type="entry name" value="Methyltransf_25"/>
</dbReference>
<feature type="chain" id="PRO_5044757458" description="Methyltransferase domain-containing protein" evidence="1">
    <location>
        <begin position="20"/>
        <end position="292"/>
    </location>
</feature>
<dbReference type="Pfam" id="PF13649">
    <property type="entry name" value="Methyltransf_25"/>
    <property type="match status" value="1"/>
</dbReference>
<reference evidence="3 4" key="1">
    <citation type="submission" date="2024-10" db="EMBL/GenBank/DDBJ databases">
        <title>Updated reference genomes for cyclostephanoid diatoms.</title>
        <authorList>
            <person name="Roberts W.R."/>
            <person name="Alverson A.J."/>
        </authorList>
    </citation>
    <scope>NUCLEOTIDE SEQUENCE [LARGE SCALE GENOMIC DNA]</scope>
    <source>
        <strain evidence="3 4">AJA010-31</strain>
    </source>
</reference>
<dbReference type="PANTHER" id="PTHR42912:SF96">
    <property type="entry name" value="METHYLTRANSFERASE DOMAIN-CONTAINING PROTEIN"/>
    <property type="match status" value="1"/>
</dbReference>
<evidence type="ECO:0000313" key="3">
    <source>
        <dbReference type="EMBL" id="KAL3783541.1"/>
    </source>
</evidence>
<dbReference type="InterPro" id="IPR029063">
    <property type="entry name" value="SAM-dependent_MTases_sf"/>
</dbReference>
<protein>
    <recommendedName>
        <fullName evidence="2">Methyltransferase domain-containing protein</fullName>
    </recommendedName>
</protein>
<organism evidence="3 4">
    <name type="scientific">Cyclotella atomus</name>
    <dbReference type="NCBI Taxonomy" id="382360"/>
    <lineage>
        <taxon>Eukaryota</taxon>
        <taxon>Sar</taxon>
        <taxon>Stramenopiles</taxon>
        <taxon>Ochrophyta</taxon>
        <taxon>Bacillariophyta</taxon>
        <taxon>Coscinodiscophyceae</taxon>
        <taxon>Thalassiosirophycidae</taxon>
        <taxon>Stephanodiscales</taxon>
        <taxon>Stephanodiscaceae</taxon>
        <taxon>Cyclotella</taxon>
    </lineage>
</organism>
<evidence type="ECO:0000259" key="2">
    <source>
        <dbReference type="Pfam" id="PF13649"/>
    </source>
</evidence>
<dbReference type="InterPro" id="IPR050508">
    <property type="entry name" value="Methyltransf_Superfamily"/>
</dbReference>
<dbReference type="Proteomes" id="UP001530400">
    <property type="component" value="Unassembled WGS sequence"/>
</dbReference>
<evidence type="ECO:0000313" key="4">
    <source>
        <dbReference type="Proteomes" id="UP001530400"/>
    </source>
</evidence>
<accession>A0ABD3P8R1</accession>
<keyword evidence="4" id="KW-1185">Reference proteome</keyword>
<dbReference type="PANTHER" id="PTHR42912">
    <property type="entry name" value="METHYLTRANSFERASE"/>
    <property type="match status" value="1"/>
</dbReference>
<feature type="signal peptide" evidence="1">
    <location>
        <begin position="1"/>
        <end position="19"/>
    </location>
</feature>
<keyword evidence="1" id="KW-0732">Signal</keyword>
<dbReference type="EMBL" id="JALLPJ020000761">
    <property type="protein sequence ID" value="KAL3783541.1"/>
    <property type="molecule type" value="Genomic_DNA"/>
</dbReference>
<name>A0ABD3P8R1_9STRA</name>